<evidence type="ECO:0000313" key="7">
    <source>
        <dbReference type="EMBL" id="CAD5125610.1"/>
    </source>
</evidence>
<dbReference type="GO" id="GO:0003677">
    <property type="term" value="F:DNA binding"/>
    <property type="evidence" value="ECO:0007669"/>
    <property type="project" value="UniProtKB-KW"/>
</dbReference>
<evidence type="ECO:0000256" key="2">
    <source>
        <dbReference type="ARBA" id="ARBA00022737"/>
    </source>
</evidence>
<dbReference type="Proteomes" id="UP000549394">
    <property type="component" value="Unassembled WGS sequence"/>
</dbReference>
<dbReference type="Pfam" id="PF25429">
    <property type="entry name" value="zf-POGZ"/>
    <property type="match status" value="1"/>
</dbReference>
<keyword evidence="8" id="KW-1185">Reference proteome</keyword>
<dbReference type="PANTHER" id="PTHR24403:SF67">
    <property type="entry name" value="FI01116P-RELATED"/>
    <property type="match status" value="1"/>
</dbReference>
<keyword evidence="4" id="KW-0862">Zinc</keyword>
<organism evidence="7 8">
    <name type="scientific">Dimorphilus gyrociliatus</name>
    <dbReference type="NCBI Taxonomy" id="2664684"/>
    <lineage>
        <taxon>Eukaryota</taxon>
        <taxon>Metazoa</taxon>
        <taxon>Spiralia</taxon>
        <taxon>Lophotrochozoa</taxon>
        <taxon>Annelida</taxon>
        <taxon>Polychaeta</taxon>
        <taxon>Polychaeta incertae sedis</taxon>
        <taxon>Dinophilidae</taxon>
        <taxon>Dimorphilus</taxon>
    </lineage>
</organism>
<name>A0A7I8WBT9_9ANNE</name>
<dbReference type="GO" id="GO:0005634">
    <property type="term" value="C:nucleus"/>
    <property type="evidence" value="ECO:0007669"/>
    <property type="project" value="TreeGrafter"/>
</dbReference>
<keyword evidence="2" id="KW-0677">Repeat</keyword>
<evidence type="ECO:0000256" key="1">
    <source>
        <dbReference type="ARBA" id="ARBA00022723"/>
    </source>
</evidence>
<dbReference type="PANTHER" id="PTHR24403">
    <property type="entry name" value="ZINC FINGER PROTEIN"/>
    <property type="match status" value="1"/>
</dbReference>
<dbReference type="AlphaFoldDB" id="A0A7I8WBT9"/>
<dbReference type="PROSITE" id="PS50157">
    <property type="entry name" value="ZINC_FINGER_C2H2_2"/>
    <property type="match status" value="1"/>
</dbReference>
<dbReference type="SMART" id="SM00355">
    <property type="entry name" value="ZnF_C2H2"/>
    <property type="match status" value="6"/>
</dbReference>
<sequence>MFGLPVAWRSETGQTSVIIFNMAQTTISISSKFNIKATSTVRYECLQDSISLSQKRLFQDKKVPMIALSGCNDQYIKMEDGIALKIERKDIHLPLKNDPEVIVLSSDSEEEENEIKHIKELDISLNETVLRLDENISELEPGSLDKVKAEDNSCRYLIPKLKIDVSPGKNMTLEDGQSVGFEQFLARLPIENLLYGLQYGKPTYSEKKDLFIFKCSFCEEYVLGNLAIMDHIFNHFYNRSKTCDSSKTNYQYCRICNKVYSAPFKILQHVEKFHKFSNHPQVCHICNYYNSGNPCLLRKHILELHKFPEMPYVCRLCKFRASLYNDIIEHFEARHGDSSYLLCRICLKIIDVGTLGNNSRFLLTNDFYRHLSIHDSNPDLKCESCRLSFYKQEDLNAHIRNDHRKMTNFLPKLVNFSHKIDLYVRKSGLAKKTWNLRRIKFNKSMLDEIRCIECNKEMILPDFIKHIYTFLKCDLCTYSTSCCKSMENHLYLKHKKNNTFGTCLLQESSRLKQPLYCACGEKFNYGNQLSTHLVKCGRITAYPYPYRAPIIGESKHIISEPEISRQRSDSPRVNFLSVLGLEKRIPSKRKVFDGIDKIKHNKIAKKETDEIHLPIGLLDYSFDIISAAWTALQDMLDAVAVDTYSLNSLPVSENEDNEELDETALQDIIVVIEDSETEDEPIIISSTEDEED</sequence>
<comment type="caution">
    <text evidence="7">The sequence shown here is derived from an EMBL/GenBank/DDBJ whole genome shotgun (WGS) entry which is preliminary data.</text>
</comment>
<evidence type="ECO:0000256" key="3">
    <source>
        <dbReference type="ARBA" id="ARBA00022771"/>
    </source>
</evidence>
<dbReference type="InterPro" id="IPR050688">
    <property type="entry name" value="Zinc_finger/UBP_domain"/>
</dbReference>
<dbReference type="Gene3D" id="3.30.160.60">
    <property type="entry name" value="Classic Zinc Finger"/>
    <property type="match status" value="1"/>
</dbReference>
<reference evidence="7 8" key="1">
    <citation type="submission" date="2020-08" db="EMBL/GenBank/DDBJ databases">
        <authorList>
            <person name="Hejnol A."/>
        </authorList>
    </citation>
    <scope>NUCLEOTIDE SEQUENCE [LARGE SCALE GENOMIC DNA]</scope>
</reference>
<dbReference type="PROSITE" id="PS00028">
    <property type="entry name" value="ZINC_FINGER_C2H2_1"/>
    <property type="match status" value="3"/>
</dbReference>
<feature type="domain" description="C2H2-type" evidence="6">
    <location>
        <begin position="380"/>
        <end position="403"/>
    </location>
</feature>
<protein>
    <submittedName>
        <fullName evidence="7">DgyrCDS13813</fullName>
    </submittedName>
</protein>
<evidence type="ECO:0000313" key="8">
    <source>
        <dbReference type="Proteomes" id="UP000549394"/>
    </source>
</evidence>
<keyword evidence="3 5" id="KW-0863">Zinc-finger</keyword>
<dbReference type="OrthoDB" id="10032537at2759"/>
<gene>
    <name evidence="7" type="ORF">DGYR_LOCUS12957</name>
</gene>
<keyword evidence="1" id="KW-0479">Metal-binding</keyword>
<dbReference type="InterPro" id="IPR057618">
    <property type="entry name" value="Znf_POGZ/Z280C-D-like"/>
</dbReference>
<evidence type="ECO:0000256" key="4">
    <source>
        <dbReference type="ARBA" id="ARBA00022833"/>
    </source>
</evidence>
<dbReference type="InterPro" id="IPR013087">
    <property type="entry name" value="Znf_C2H2_type"/>
</dbReference>
<dbReference type="GO" id="GO:0008270">
    <property type="term" value="F:zinc ion binding"/>
    <property type="evidence" value="ECO:0007669"/>
    <property type="project" value="UniProtKB-KW"/>
</dbReference>
<accession>A0A7I8WBT9</accession>
<dbReference type="GO" id="GO:0010468">
    <property type="term" value="P:regulation of gene expression"/>
    <property type="evidence" value="ECO:0007669"/>
    <property type="project" value="TreeGrafter"/>
</dbReference>
<proteinExistence type="predicted"/>
<evidence type="ECO:0000256" key="5">
    <source>
        <dbReference type="PROSITE-ProRule" id="PRU00042"/>
    </source>
</evidence>
<dbReference type="EMBL" id="CAJFCJ010000028">
    <property type="protein sequence ID" value="CAD5125610.1"/>
    <property type="molecule type" value="Genomic_DNA"/>
</dbReference>
<evidence type="ECO:0000259" key="6">
    <source>
        <dbReference type="PROSITE" id="PS50157"/>
    </source>
</evidence>